<dbReference type="Gene3D" id="1.20.1280.50">
    <property type="match status" value="1"/>
</dbReference>
<dbReference type="InterPro" id="IPR001810">
    <property type="entry name" value="F-box_dom"/>
</dbReference>
<sequence>MSIVECPRCGYDFRPETNEVSLLEDEVRRLENEIFNLHEARASLLRRINNAQSATRHVPPEVLSTIFQFVPPPVDFMRSLSSEDGMKPYSKDELFQCKMTAVSHSWRQAALSDPQLWNTLSLRLWAHPSAITANLSLFDWFSRNAGSLPMSIALHLDEHATSSSPEDRVEYLQLMEPIKKAVFVDHGERIQCLCLIGPPDEWFPHLKNLGRCDSLAVARPSQAINHDLPLEARLDLTELPRLRHVVLIEVLCPFSLPSTTTILHFRGVPADDCLGALVTCPRLVKFEKDKSSKERIVPVTNVNEPITIKELEYLNWNVGICTWYPPICRGFSFLRFSRLRTLHWSDDIHHMFADETHEENRLLVTKFFCHLPTTLSSLTFTRCRYSIEAYRELLGWIPHLSTLHFISCDRACVQPIVKAIGRPISQLEQEAIDTSISSDQTLLPNLSHLSITATWLSELPDGCIFVDMLEAIHNSGKGQGGFKLSLNHPVSWNANDLDRMRMLESSGFSLELDLAN</sequence>
<comment type="caution">
    <text evidence="3">The sequence shown here is derived from an EMBL/GenBank/DDBJ whole genome shotgun (WGS) entry which is preliminary data.</text>
</comment>
<keyword evidence="1" id="KW-0175">Coiled coil</keyword>
<accession>A0A8H7EZW2</accession>
<proteinExistence type="predicted"/>
<protein>
    <recommendedName>
        <fullName evidence="2">F-box domain-containing protein</fullName>
    </recommendedName>
</protein>
<feature type="domain" description="F-box" evidence="2">
    <location>
        <begin position="57"/>
        <end position="123"/>
    </location>
</feature>
<dbReference type="AlphaFoldDB" id="A0A8H7EZW2"/>
<evidence type="ECO:0000259" key="2">
    <source>
        <dbReference type="Pfam" id="PF12937"/>
    </source>
</evidence>
<feature type="coiled-coil region" evidence="1">
    <location>
        <begin position="13"/>
        <end position="47"/>
    </location>
</feature>
<reference evidence="3 4" key="1">
    <citation type="journal article" name="Sci. Rep.">
        <title>Telomere-to-telomere assembled and centromere annotated genomes of the two main subspecies of the button mushroom Agaricus bisporus reveal especially polymorphic chromosome ends.</title>
        <authorList>
            <person name="Sonnenberg A.S.M."/>
            <person name="Sedaghat-Telgerd N."/>
            <person name="Lavrijssen B."/>
            <person name="Ohm R.A."/>
            <person name="Hendrickx P.M."/>
            <person name="Scholtmeijer K."/>
            <person name="Baars J.J.P."/>
            <person name="van Peer A."/>
        </authorList>
    </citation>
    <scope>NUCLEOTIDE SEQUENCE [LARGE SCALE GENOMIC DNA]</scope>
    <source>
        <strain evidence="3 4">H119_p4</strain>
    </source>
</reference>
<organism evidence="3 4">
    <name type="scientific">Agaricus bisporus var. burnettii</name>
    <dbReference type="NCBI Taxonomy" id="192524"/>
    <lineage>
        <taxon>Eukaryota</taxon>
        <taxon>Fungi</taxon>
        <taxon>Dikarya</taxon>
        <taxon>Basidiomycota</taxon>
        <taxon>Agaricomycotina</taxon>
        <taxon>Agaricomycetes</taxon>
        <taxon>Agaricomycetidae</taxon>
        <taxon>Agaricales</taxon>
        <taxon>Agaricineae</taxon>
        <taxon>Agaricaceae</taxon>
        <taxon>Agaricus</taxon>
    </lineage>
</organism>
<name>A0A8H7EZW2_AGABI</name>
<gene>
    <name evidence="3" type="ORF">Agabi119p4_6666</name>
</gene>
<evidence type="ECO:0000313" key="4">
    <source>
        <dbReference type="Proteomes" id="UP000629468"/>
    </source>
</evidence>
<dbReference type="Pfam" id="PF12937">
    <property type="entry name" value="F-box-like"/>
    <property type="match status" value="1"/>
</dbReference>
<evidence type="ECO:0000256" key="1">
    <source>
        <dbReference type="SAM" id="Coils"/>
    </source>
</evidence>
<dbReference type="EMBL" id="JABXXO010000009">
    <property type="protein sequence ID" value="KAF7770692.1"/>
    <property type="molecule type" value="Genomic_DNA"/>
</dbReference>
<dbReference type="Proteomes" id="UP000629468">
    <property type="component" value="Unassembled WGS sequence"/>
</dbReference>
<evidence type="ECO:0000313" key="3">
    <source>
        <dbReference type="EMBL" id="KAF7770692.1"/>
    </source>
</evidence>